<reference evidence="4" key="1">
    <citation type="submission" date="2022-10" db="EMBL/GenBank/DDBJ databases">
        <title>Genome assembly of Pristionchus species.</title>
        <authorList>
            <person name="Yoshida K."/>
            <person name="Sommer R.J."/>
        </authorList>
    </citation>
    <scope>NUCLEOTIDE SEQUENCE [LARGE SCALE GENOMIC DNA]</scope>
    <source>
        <strain evidence="4">RS5460</strain>
    </source>
</reference>
<dbReference type="Proteomes" id="UP001328107">
    <property type="component" value="Unassembled WGS sequence"/>
</dbReference>
<feature type="domain" description="C-type lectin" evidence="2">
    <location>
        <begin position="18"/>
        <end position="134"/>
    </location>
</feature>
<dbReference type="SUPFAM" id="SSF56436">
    <property type="entry name" value="C-type lectin-like"/>
    <property type="match status" value="1"/>
</dbReference>
<keyword evidence="1" id="KW-1015">Disulfide bond</keyword>
<organism evidence="3 4">
    <name type="scientific">Pristionchus mayeri</name>
    <dbReference type="NCBI Taxonomy" id="1317129"/>
    <lineage>
        <taxon>Eukaryota</taxon>
        <taxon>Metazoa</taxon>
        <taxon>Ecdysozoa</taxon>
        <taxon>Nematoda</taxon>
        <taxon>Chromadorea</taxon>
        <taxon>Rhabditida</taxon>
        <taxon>Rhabditina</taxon>
        <taxon>Diplogasteromorpha</taxon>
        <taxon>Diplogasteroidea</taxon>
        <taxon>Neodiplogasteridae</taxon>
        <taxon>Pristionchus</taxon>
    </lineage>
</organism>
<dbReference type="InterPro" id="IPR016186">
    <property type="entry name" value="C-type_lectin-like/link_sf"/>
</dbReference>
<dbReference type="PANTHER" id="PTHR22991:SF40">
    <property type="entry name" value="PROTEIN CBG13490"/>
    <property type="match status" value="1"/>
</dbReference>
<comment type="caution">
    <text evidence="3">The sequence shown here is derived from an EMBL/GenBank/DDBJ whole genome shotgun (WGS) entry which is preliminary data.</text>
</comment>
<dbReference type="CDD" id="cd00037">
    <property type="entry name" value="CLECT"/>
    <property type="match status" value="1"/>
</dbReference>
<dbReference type="InterPro" id="IPR018378">
    <property type="entry name" value="C-type_lectin_CS"/>
</dbReference>
<evidence type="ECO:0000256" key="1">
    <source>
        <dbReference type="ARBA" id="ARBA00023157"/>
    </source>
</evidence>
<protein>
    <recommendedName>
        <fullName evidence="2">C-type lectin domain-containing protein</fullName>
    </recommendedName>
</protein>
<dbReference type="InterPro" id="IPR001304">
    <property type="entry name" value="C-type_lectin-like"/>
</dbReference>
<evidence type="ECO:0000313" key="4">
    <source>
        <dbReference type="Proteomes" id="UP001328107"/>
    </source>
</evidence>
<dbReference type="Gene3D" id="3.10.100.10">
    <property type="entry name" value="Mannose-Binding Protein A, subunit A"/>
    <property type="match status" value="1"/>
</dbReference>
<dbReference type="PROSITE" id="PS50041">
    <property type="entry name" value="C_TYPE_LECTIN_2"/>
    <property type="match status" value="1"/>
</dbReference>
<dbReference type="EMBL" id="BTRK01000005">
    <property type="protein sequence ID" value="GMR52157.1"/>
    <property type="molecule type" value="Genomic_DNA"/>
</dbReference>
<feature type="non-terminal residue" evidence="3">
    <location>
        <position position="1"/>
    </location>
</feature>
<evidence type="ECO:0000259" key="2">
    <source>
        <dbReference type="PROSITE" id="PS50041"/>
    </source>
</evidence>
<dbReference type="AlphaFoldDB" id="A0AAN5CX52"/>
<gene>
    <name evidence="3" type="ORF">PMAYCL1PPCAC_22352</name>
</gene>
<dbReference type="InterPro" id="IPR016187">
    <property type="entry name" value="CTDL_fold"/>
</dbReference>
<accession>A0AAN5CX52</accession>
<dbReference type="Pfam" id="PF00059">
    <property type="entry name" value="Lectin_C"/>
    <property type="match status" value="1"/>
</dbReference>
<dbReference type="PROSITE" id="PS00615">
    <property type="entry name" value="C_TYPE_LECTIN_1"/>
    <property type="match status" value="1"/>
</dbReference>
<dbReference type="SMART" id="SM00034">
    <property type="entry name" value="CLECT"/>
    <property type="match status" value="1"/>
</dbReference>
<sequence>VIPMTSSFNCGPFSDDGDDAVCYEIAFTADGWNNARELCHIIHAEIASVHNDEENAFLRRLAESNGAKSVLLGGSLAGKGVFFGWVDGSAWDYANFKPGYPKKGQGNCLFMDTRTETGQWINGDCNTRTPVACSGSPLS</sequence>
<dbReference type="PANTHER" id="PTHR22991">
    <property type="entry name" value="PROTEIN CBG13490"/>
    <property type="match status" value="1"/>
</dbReference>
<evidence type="ECO:0000313" key="3">
    <source>
        <dbReference type="EMBL" id="GMR52157.1"/>
    </source>
</evidence>
<dbReference type="InterPro" id="IPR050976">
    <property type="entry name" value="Snaclec"/>
</dbReference>
<name>A0AAN5CX52_9BILA</name>
<keyword evidence="4" id="KW-1185">Reference proteome</keyword>
<proteinExistence type="predicted"/>